<dbReference type="Proteomes" id="UP000070700">
    <property type="component" value="Unassembled WGS sequence"/>
</dbReference>
<feature type="signal peptide" evidence="1">
    <location>
        <begin position="1"/>
        <end position="20"/>
    </location>
</feature>
<dbReference type="OrthoDB" id="5317368at2759"/>
<keyword evidence="3" id="KW-1185">Reference proteome</keyword>
<feature type="chain" id="PRO_5008268570" evidence="1">
    <location>
        <begin position="21"/>
        <end position="154"/>
    </location>
</feature>
<evidence type="ECO:0000256" key="1">
    <source>
        <dbReference type="SAM" id="SignalP"/>
    </source>
</evidence>
<dbReference type="InParanoid" id="A0A194XSY5"/>
<keyword evidence="1" id="KW-0732">Signal</keyword>
<dbReference type="EMBL" id="KQ947406">
    <property type="protein sequence ID" value="KUJ22842.1"/>
    <property type="molecule type" value="Genomic_DNA"/>
</dbReference>
<protein>
    <submittedName>
        <fullName evidence="2">Uncharacterized protein</fullName>
    </submittedName>
</protein>
<dbReference type="GeneID" id="28829054"/>
<sequence length="154" mass="15843">MFSTTPLSLLVLAISTLTTALPAVTKRDTCTLPTSFTISGFTAFYPAAGNTHNQTTSFEFGDSSTSSELTCTVSGAHGPDDVFSCSDPTVSFSYDGTETSSGSVTIYQMVSGCAGCIDGSVFVSTDCIPAEVPFGLGTNCEMPTVSLTGEFSSS</sequence>
<evidence type="ECO:0000313" key="2">
    <source>
        <dbReference type="EMBL" id="KUJ22842.1"/>
    </source>
</evidence>
<dbReference type="AlphaFoldDB" id="A0A194XSY5"/>
<organism evidence="2 3">
    <name type="scientific">Mollisia scopiformis</name>
    <name type="common">Conifer needle endophyte fungus</name>
    <name type="synonym">Phialocephala scopiformis</name>
    <dbReference type="NCBI Taxonomy" id="149040"/>
    <lineage>
        <taxon>Eukaryota</taxon>
        <taxon>Fungi</taxon>
        <taxon>Dikarya</taxon>
        <taxon>Ascomycota</taxon>
        <taxon>Pezizomycotina</taxon>
        <taxon>Leotiomycetes</taxon>
        <taxon>Helotiales</taxon>
        <taxon>Mollisiaceae</taxon>
        <taxon>Mollisia</taxon>
    </lineage>
</organism>
<gene>
    <name evidence="2" type="ORF">LY89DRAFT_728953</name>
</gene>
<evidence type="ECO:0000313" key="3">
    <source>
        <dbReference type="Proteomes" id="UP000070700"/>
    </source>
</evidence>
<dbReference type="RefSeq" id="XP_018077197.1">
    <property type="nucleotide sequence ID" value="XM_018219328.1"/>
</dbReference>
<dbReference type="KEGG" id="psco:LY89DRAFT_728953"/>
<proteinExistence type="predicted"/>
<reference evidence="2 3" key="1">
    <citation type="submission" date="2015-10" db="EMBL/GenBank/DDBJ databases">
        <title>Full genome of DAOMC 229536 Phialocephala scopiformis, a fungal endophyte of spruce producing the potent anti-insectan compound rugulosin.</title>
        <authorList>
            <consortium name="DOE Joint Genome Institute"/>
            <person name="Walker A.K."/>
            <person name="Frasz S.L."/>
            <person name="Seifert K.A."/>
            <person name="Miller J.D."/>
            <person name="Mondo S.J."/>
            <person name="Labutti K."/>
            <person name="Lipzen A."/>
            <person name="Dockter R."/>
            <person name="Kennedy M."/>
            <person name="Grigoriev I.V."/>
            <person name="Spatafora J.W."/>
        </authorList>
    </citation>
    <scope>NUCLEOTIDE SEQUENCE [LARGE SCALE GENOMIC DNA]</scope>
    <source>
        <strain evidence="2 3">CBS 120377</strain>
    </source>
</reference>
<accession>A0A194XSY5</accession>
<name>A0A194XSY5_MOLSC</name>